<reference evidence="1 2" key="1">
    <citation type="submission" date="2017-11" db="EMBL/GenBank/DDBJ databases">
        <title>Complete genome of a free-living desiccation-tolerant cyanobacterium and its photosynthetic adaptation to extreme terrestrial habitat.</title>
        <authorList>
            <person name="Shang J."/>
        </authorList>
    </citation>
    <scope>NUCLEOTIDE SEQUENCE [LARGE SCALE GENOMIC DNA]</scope>
    <source>
        <strain evidence="1 2">CCNUN1</strain>
    </source>
</reference>
<proteinExistence type="predicted"/>
<evidence type="ECO:0000313" key="1">
    <source>
        <dbReference type="EMBL" id="AUB41805.1"/>
    </source>
</evidence>
<sequence>MSELVVRSLYIGFQLQFQLVWDNSLLPTLLFCPNFLPSRQYF</sequence>
<dbReference type="Proteomes" id="UP000232003">
    <property type="component" value="Chromosome"/>
</dbReference>
<accession>A0A2K8T476</accession>
<evidence type="ECO:0000313" key="2">
    <source>
        <dbReference type="Proteomes" id="UP000232003"/>
    </source>
</evidence>
<keyword evidence="2" id="KW-1185">Reference proteome</keyword>
<name>A0A2K8T476_9NOSO</name>
<protein>
    <submittedName>
        <fullName evidence="1">Uncharacterized protein</fullName>
    </submittedName>
</protein>
<organism evidence="1 2">
    <name type="scientific">Nostoc flagelliforme CCNUN1</name>
    <dbReference type="NCBI Taxonomy" id="2038116"/>
    <lineage>
        <taxon>Bacteria</taxon>
        <taxon>Bacillati</taxon>
        <taxon>Cyanobacteriota</taxon>
        <taxon>Cyanophyceae</taxon>
        <taxon>Nostocales</taxon>
        <taxon>Nostocaceae</taxon>
        <taxon>Nostoc</taxon>
    </lineage>
</organism>
<dbReference type="EMBL" id="CP024785">
    <property type="protein sequence ID" value="AUB41805.1"/>
    <property type="molecule type" value="Genomic_DNA"/>
</dbReference>
<dbReference type="AlphaFoldDB" id="A0A2K8T476"/>
<gene>
    <name evidence="1" type="ORF">COO91_07878</name>
</gene>
<dbReference type="KEGG" id="nfl:COO91_07878"/>
<dbReference type="RefSeq" id="WP_339382373.1">
    <property type="nucleotide sequence ID" value="NZ_CAWNNC010000001.1"/>
</dbReference>